<dbReference type="OrthoDB" id="661148at2759"/>
<dbReference type="CDD" id="cd02340">
    <property type="entry name" value="ZZ_NBR1_like"/>
    <property type="match status" value="1"/>
</dbReference>
<keyword evidence="2 4" id="KW-0863">Zinc-finger</keyword>
<dbReference type="PROSITE" id="PS01357">
    <property type="entry name" value="ZF_ZZ_1"/>
    <property type="match status" value="1"/>
</dbReference>
<organism evidence="7 8">
    <name type="scientific">Diversispora epigaea</name>
    <dbReference type="NCBI Taxonomy" id="1348612"/>
    <lineage>
        <taxon>Eukaryota</taxon>
        <taxon>Fungi</taxon>
        <taxon>Fungi incertae sedis</taxon>
        <taxon>Mucoromycota</taxon>
        <taxon>Glomeromycotina</taxon>
        <taxon>Glomeromycetes</taxon>
        <taxon>Diversisporales</taxon>
        <taxon>Diversisporaceae</taxon>
        <taxon>Diversispora</taxon>
    </lineage>
</organism>
<evidence type="ECO:0000256" key="1">
    <source>
        <dbReference type="ARBA" id="ARBA00022723"/>
    </source>
</evidence>
<dbReference type="PANTHER" id="PTHR15090">
    <property type="entry name" value="SEQUESTOSOME 1-RELATED"/>
    <property type="match status" value="1"/>
</dbReference>
<reference evidence="7 8" key="1">
    <citation type="submission" date="2018-08" db="EMBL/GenBank/DDBJ databases">
        <title>Genome and evolution of the arbuscular mycorrhizal fungus Diversispora epigaea (formerly Glomus versiforme) and its bacterial endosymbionts.</title>
        <authorList>
            <person name="Sun X."/>
            <person name="Fei Z."/>
            <person name="Harrison M."/>
        </authorList>
    </citation>
    <scope>NUCLEOTIDE SEQUENCE [LARGE SCALE GENOMIC DNA]</scope>
    <source>
        <strain evidence="7 8">IT104</strain>
    </source>
</reference>
<evidence type="ECO:0000256" key="4">
    <source>
        <dbReference type="PROSITE-ProRule" id="PRU00228"/>
    </source>
</evidence>
<evidence type="ECO:0000313" key="7">
    <source>
        <dbReference type="EMBL" id="RHZ80223.1"/>
    </source>
</evidence>
<dbReference type="Proteomes" id="UP000266861">
    <property type="component" value="Unassembled WGS sequence"/>
</dbReference>
<feature type="compositionally biased region" description="Basic residues" evidence="5">
    <location>
        <begin position="1"/>
        <end position="10"/>
    </location>
</feature>
<dbReference type="SMART" id="SM00291">
    <property type="entry name" value="ZnF_ZZ"/>
    <property type="match status" value="2"/>
</dbReference>
<keyword evidence="8" id="KW-1185">Reference proteome</keyword>
<dbReference type="GO" id="GO:0008270">
    <property type="term" value="F:zinc ion binding"/>
    <property type="evidence" value="ECO:0007669"/>
    <property type="project" value="UniProtKB-KW"/>
</dbReference>
<dbReference type="InterPro" id="IPR043145">
    <property type="entry name" value="Znf_ZZ_sf"/>
</dbReference>
<dbReference type="InterPro" id="IPR052260">
    <property type="entry name" value="Autophagy_Rcpt_SigReg"/>
</dbReference>
<evidence type="ECO:0000256" key="2">
    <source>
        <dbReference type="ARBA" id="ARBA00022771"/>
    </source>
</evidence>
<proteinExistence type="predicted"/>
<keyword evidence="1" id="KW-0479">Metal-binding</keyword>
<protein>
    <recommendedName>
        <fullName evidence="6">ZZ-type domain-containing protein</fullName>
    </recommendedName>
</protein>
<dbReference type="Pfam" id="PF00569">
    <property type="entry name" value="ZZ"/>
    <property type="match status" value="1"/>
</dbReference>
<dbReference type="PANTHER" id="PTHR15090:SF8">
    <property type="entry name" value="ZZ-TYPE ZINC FINGER-CONTAINING PROTEIN"/>
    <property type="match status" value="1"/>
</dbReference>
<feature type="region of interest" description="Disordered" evidence="5">
    <location>
        <begin position="1"/>
        <end position="32"/>
    </location>
</feature>
<dbReference type="EMBL" id="PQFF01000129">
    <property type="protein sequence ID" value="RHZ80223.1"/>
    <property type="molecule type" value="Genomic_DNA"/>
</dbReference>
<feature type="domain" description="ZZ-type" evidence="6">
    <location>
        <begin position="272"/>
        <end position="322"/>
    </location>
</feature>
<dbReference type="SUPFAM" id="SSF57850">
    <property type="entry name" value="RING/U-box"/>
    <property type="match status" value="2"/>
</dbReference>
<dbReference type="InterPro" id="IPR000433">
    <property type="entry name" value="Znf_ZZ"/>
</dbReference>
<keyword evidence="3" id="KW-0862">Zinc</keyword>
<dbReference type="AlphaFoldDB" id="A0A397J573"/>
<comment type="caution">
    <text evidence="7">The sequence shown here is derived from an EMBL/GenBank/DDBJ whole genome shotgun (WGS) entry which is preliminary data.</text>
</comment>
<name>A0A397J573_9GLOM</name>
<sequence length="419" mass="49342">MEKIKNKRKSNSYNTNNNNNNNNNIDNNNNNTDLLNNALNEIKQLKTKFYESDIEREGLKTLTESLKLKIRQLQKKVIENENSKKENIAFKSQKELLEEEIEKLQHKSREYEKIIQQLRNELQSLTQQNSQISQNKIELENKNHLLGSEIQRLKTQLVESDKEINDLKSEAKRLSDRINTSERNRINIKNLQENLDLECKRLQRENAEKEIEIENLQSEIKRLKDKCVTMYQESDEAAKSQETLKGEIKKLQLVIVEQDRIMREKYQPDNIIHPAYCNVCSKYIAGIRYKCGHCDNYDICDKCESSNHYSTHVFIKIKRPIDNDRFIRTALLPEFKLIEKDENDIDHQIICSVCNKNIKGIRHKCGHCVGFELCVNCEAYPFNLHDPSHVFLKIKRPVHIDSNEPILPPDFRPLIKSKR</sequence>
<dbReference type="Gene3D" id="3.30.60.90">
    <property type="match status" value="2"/>
</dbReference>
<dbReference type="PROSITE" id="PS50135">
    <property type="entry name" value="ZF_ZZ_2"/>
    <property type="match status" value="1"/>
</dbReference>
<evidence type="ECO:0000256" key="3">
    <source>
        <dbReference type="ARBA" id="ARBA00022833"/>
    </source>
</evidence>
<dbReference type="Gene3D" id="1.10.287.1490">
    <property type="match status" value="1"/>
</dbReference>
<evidence type="ECO:0000259" key="6">
    <source>
        <dbReference type="PROSITE" id="PS50135"/>
    </source>
</evidence>
<dbReference type="STRING" id="1348612.A0A397J573"/>
<evidence type="ECO:0000256" key="5">
    <source>
        <dbReference type="SAM" id="MobiDB-lite"/>
    </source>
</evidence>
<feature type="compositionally biased region" description="Low complexity" evidence="5">
    <location>
        <begin position="14"/>
        <end position="32"/>
    </location>
</feature>
<accession>A0A397J573</accession>
<gene>
    <name evidence="7" type="ORF">Glove_138g26</name>
</gene>
<evidence type="ECO:0000313" key="8">
    <source>
        <dbReference type="Proteomes" id="UP000266861"/>
    </source>
</evidence>